<name>A0AAV5WDC2_9BILA</name>
<accession>A0AAV5WDC2</accession>
<keyword evidence="2" id="KW-1185">Reference proteome</keyword>
<feature type="non-terminal residue" evidence="1">
    <location>
        <position position="1"/>
    </location>
</feature>
<dbReference type="AlphaFoldDB" id="A0AAV5WDC2"/>
<protein>
    <submittedName>
        <fullName evidence="1">Uncharacterized protein</fullName>
    </submittedName>
</protein>
<evidence type="ECO:0000313" key="2">
    <source>
        <dbReference type="Proteomes" id="UP001432322"/>
    </source>
</evidence>
<reference evidence="1" key="1">
    <citation type="submission" date="2023-10" db="EMBL/GenBank/DDBJ databases">
        <title>Genome assembly of Pristionchus species.</title>
        <authorList>
            <person name="Yoshida K."/>
            <person name="Sommer R.J."/>
        </authorList>
    </citation>
    <scope>NUCLEOTIDE SEQUENCE</scope>
    <source>
        <strain evidence="1">RS5133</strain>
    </source>
</reference>
<evidence type="ECO:0000313" key="1">
    <source>
        <dbReference type="EMBL" id="GMT29906.1"/>
    </source>
</evidence>
<proteinExistence type="predicted"/>
<gene>
    <name evidence="1" type="ORF">PFISCL1PPCAC_21203</name>
</gene>
<comment type="caution">
    <text evidence="1">The sequence shown here is derived from an EMBL/GenBank/DDBJ whole genome shotgun (WGS) entry which is preliminary data.</text>
</comment>
<dbReference type="Proteomes" id="UP001432322">
    <property type="component" value="Unassembled WGS sequence"/>
</dbReference>
<organism evidence="1 2">
    <name type="scientific">Pristionchus fissidentatus</name>
    <dbReference type="NCBI Taxonomy" id="1538716"/>
    <lineage>
        <taxon>Eukaryota</taxon>
        <taxon>Metazoa</taxon>
        <taxon>Ecdysozoa</taxon>
        <taxon>Nematoda</taxon>
        <taxon>Chromadorea</taxon>
        <taxon>Rhabditida</taxon>
        <taxon>Rhabditina</taxon>
        <taxon>Diplogasteromorpha</taxon>
        <taxon>Diplogasteroidea</taxon>
        <taxon>Neodiplogasteridae</taxon>
        <taxon>Pristionchus</taxon>
    </lineage>
</organism>
<feature type="non-terminal residue" evidence="1">
    <location>
        <position position="187"/>
    </location>
</feature>
<dbReference type="EMBL" id="BTSY01000005">
    <property type="protein sequence ID" value="GMT29906.1"/>
    <property type="molecule type" value="Genomic_DNA"/>
</dbReference>
<sequence>SFYCTANSSRYIFSLYLPYRDMIYRFRDVLNISEFGTLNISWYPNFNDSDLRDLVEYCMEIRCTHLLNFCSSLPISNNLFSNESLREMMHNKSHVNINPHCEGITAAGLFAVWEDLLNGKFDALSITVDKSVVPKLFDLIQTDGKKSSFSEGKGNMYKIRAVGLSDRMMRYEIWFDFHYKGTTREVG</sequence>